<accession>A0ABT0XIA7</accession>
<protein>
    <submittedName>
        <fullName evidence="5">Lysozyme family protein</fullName>
    </submittedName>
</protein>
<dbReference type="Gene3D" id="2.70.70.10">
    <property type="entry name" value="Glucose Permease (Domain IIA)"/>
    <property type="match status" value="1"/>
</dbReference>
<comment type="caution">
    <text evidence="5">The sequence shown here is derived from an EMBL/GenBank/DDBJ whole genome shotgun (WGS) entry which is preliminary data.</text>
</comment>
<dbReference type="Proteomes" id="UP001203665">
    <property type="component" value="Unassembled WGS sequence"/>
</dbReference>
<dbReference type="InterPro" id="IPR011055">
    <property type="entry name" value="Dup_hybrid_motif"/>
</dbReference>
<dbReference type="RefSeq" id="WP_251606255.1">
    <property type="nucleotide sequence ID" value="NZ_JAMQJY010000001.1"/>
</dbReference>
<feature type="domain" description="CwlT-like lysozyme" evidence="4">
    <location>
        <begin position="57"/>
        <end position="207"/>
    </location>
</feature>
<dbReference type="EMBL" id="JAMQJY010000001">
    <property type="protein sequence ID" value="MCM2675495.1"/>
    <property type="molecule type" value="Genomic_DNA"/>
</dbReference>
<keyword evidence="2" id="KW-1133">Transmembrane helix</keyword>
<dbReference type="InterPro" id="IPR047194">
    <property type="entry name" value="CwlT-like_lysozyme"/>
</dbReference>
<feature type="transmembrane region" description="Helical" evidence="2">
    <location>
        <begin position="7"/>
        <end position="26"/>
    </location>
</feature>
<dbReference type="PANTHER" id="PTHR21666:SF270">
    <property type="entry name" value="MUREIN HYDROLASE ACTIVATOR ENVC"/>
    <property type="match status" value="1"/>
</dbReference>
<dbReference type="InterPro" id="IPR023346">
    <property type="entry name" value="Lysozyme-like_dom_sf"/>
</dbReference>
<evidence type="ECO:0000256" key="2">
    <source>
        <dbReference type="SAM" id="Phobius"/>
    </source>
</evidence>
<dbReference type="Gene3D" id="1.10.530.10">
    <property type="match status" value="1"/>
</dbReference>
<organism evidence="5 6">
    <name type="scientific">Alkalicoccobacillus plakortidis</name>
    <dbReference type="NCBI Taxonomy" id="444060"/>
    <lineage>
        <taxon>Bacteria</taxon>
        <taxon>Bacillati</taxon>
        <taxon>Bacillota</taxon>
        <taxon>Bacilli</taxon>
        <taxon>Bacillales</taxon>
        <taxon>Bacillaceae</taxon>
        <taxon>Alkalicoccobacillus</taxon>
    </lineage>
</organism>
<dbReference type="SUPFAM" id="SSF53955">
    <property type="entry name" value="Lysozyme-like"/>
    <property type="match status" value="1"/>
</dbReference>
<gene>
    <name evidence="5" type="ORF">NDM98_08335</name>
</gene>
<reference evidence="5" key="1">
    <citation type="submission" date="2022-06" db="EMBL/GenBank/DDBJ databases">
        <title>Alkalicoccobacillus porphyridii sp. nov., isolated from a marine red alga, Porphyridium purpureum and reclassification of Shouchella plakortidis and Shouchella gibsonii as Alkalicoccobacillus plakortidis comb. nov. and Alkalicoccobacillus gibsonii comb. nov.</title>
        <authorList>
            <person name="Kim K.H."/>
            <person name="Lee J.K."/>
            <person name="Han D.M."/>
            <person name="Baek J.H."/>
            <person name="Jeon C.O."/>
        </authorList>
    </citation>
    <scope>NUCLEOTIDE SEQUENCE</scope>
    <source>
        <strain evidence="5">DSM 19153</strain>
    </source>
</reference>
<keyword evidence="2" id="KW-0472">Membrane</keyword>
<proteinExistence type="predicted"/>
<feature type="region of interest" description="Disordered" evidence="1">
    <location>
        <begin position="323"/>
        <end position="342"/>
    </location>
</feature>
<evidence type="ECO:0000313" key="6">
    <source>
        <dbReference type="Proteomes" id="UP001203665"/>
    </source>
</evidence>
<dbReference type="Pfam" id="PF13702">
    <property type="entry name" value="Lysozyme_like"/>
    <property type="match status" value="1"/>
</dbReference>
<feature type="domain" description="M23ase beta-sheet core" evidence="3">
    <location>
        <begin position="236"/>
        <end position="324"/>
    </location>
</feature>
<dbReference type="InterPro" id="IPR016047">
    <property type="entry name" value="M23ase_b-sheet_dom"/>
</dbReference>
<evidence type="ECO:0000259" key="4">
    <source>
        <dbReference type="Pfam" id="PF13702"/>
    </source>
</evidence>
<evidence type="ECO:0000313" key="5">
    <source>
        <dbReference type="EMBL" id="MCM2675495.1"/>
    </source>
</evidence>
<evidence type="ECO:0000256" key="1">
    <source>
        <dbReference type="SAM" id="MobiDB-lite"/>
    </source>
</evidence>
<evidence type="ECO:0000259" key="3">
    <source>
        <dbReference type="Pfam" id="PF01551"/>
    </source>
</evidence>
<dbReference type="SUPFAM" id="SSF51261">
    <property type="entry name" value="Duplicated hybrid motif"/>
    <property type="match status" value="1"/>
</dbReference>
<dbReference type="Pfam" id="PF01551">
    <property type="entry name" value="Peptidase_M23"/>
    <property type="match status" value="1"/>
</dbReference>
<keyword evidence="6" id="KW-1185">Reference proteome</keyword>
<name>A0ABT0XIA7_9BACI</name>
<dbReference type="CDD" id="cd16891">
    <property type="entry name" value="CwlT-like"/>
    <property type="match status" value="1"/>
</dbReference>
<keyword evidence="2" id="KW-0812">Transmembrane</keyword>
<dbReference type="CDD" id="cd12797">
    <property type="entry name" value="M23_peptidase"/>
    <property type="match status" value="1"/>
</dbReference>
<sequence length="342" mass="37945">MKKLGCLFLIPVVGMGLLFLGIMMTITGENDSNLNEEMNNEDFSYDGEYRFNGVSPEIERYRPFFEKYAKENGIEDHTEILMAMTMQESGGRLADVMQSSESLGLPVNTITDPEESIQQGVYYFSTVLESAGGDTKLALQSYNMGHGFIDYANKHNNGEYSQPLAQQFSDHMKQRLGWNVYGDPNYIDNVYRYLDTNEPDYAGGGNSEWTLPLKEIRITSEFGPRTHPITGEVNSFHGGLDFGCTPSDDILSVKDGKVVEAIHSNIGYGNYVTVKHGDNEFSRYAHLTSIGVRNGQSVNQGDSVGKCGTTGSSTGNHLHLEHMTELGQPHHAKKDPRETLGL</sequence>
<dbReference type="InterPro" id="IPR050570">
    <property type="entry name" value="Cell_wall_metabolism_enzyme"/>
</dbReference>
<dbReference type="PANTHER" id="PTHR21666">
    <property type="entry name" value="PEPTIDASE-RELATED"/>
    <property type="match status" value="1"/>
</dbReference>